<keyword evidence="9" id="KW-0547">Nucleotide-binding</keyword>
<dbReference type="PROSITE" id="PS50894">
    <property type="entry name" value="HPT"/>
    <property type="match status" value="1"/>
</dbReference>
<dbReference type="PANTHER" id="PTHR43395">
    <property type="entry name" value="SENSOR HISTIDINE KINASE CHEA"/>
    <property type="match status" value="1"/>
</dbReference>
<dbReference type="KEGG" id="crw:CROST_003160"/>
<comment type="function">
    <text evidence="13">Involved in the transmission of sensory signals from the chemoreceptors to the flagellar motors. CheA is autophosphorylated; it can transfer its phosphate group to either CheB or CheY.</text>
</comment>
<evidence type="ECO:0000256" key="7">
    <source>
        <dbReference type="ARBA" id="ARBA00022553"/>
    </source>
</evidence>
<dbReference type="InterPro" id="IPR036641">
    <property type="entry name" value="HPT_dom_sf"/>
</dbReference>
<dbReference type="GO" id="GO:0005737">
    <property type="term" value="C:cytoplasm"/>
    <property type="evidence" value="ECO:0007669"/>
    <property type="project" value="UniProtKB-SubCell"/>
</dbReference>
<keyword evidence="5" id="KW-0963">Cytoplasm</keyword>
<keyword evidence="15" id="KW-1185">Reference proteome</keyword>
<dbReference type="InterPro" id="IPR005467">
    <property type="entry name" value="His_kinase_dom"/>
</dbReference>
<dbReference type="Gene3D" id="3.30.565.10">
    <property type="entry name" value="Histidine kinase-like ATPase, C-terminal domain"/>
    <property type="match status" value="1"/>
</dbReference>
<evidence type="ECO:0000256" key="12">
    <source>
        <dbReference type="ARBA" id="ARBA00023012"/>
    </source>
</evidence>
<evidence type="ECO:0000256" key="9">
    <source>
        <dbReference type="ARBA" id="ARBA00022741"/>
    </source>
</evidence>
<dbReference type="GO" id="GO:0000155">
    <property type="term" value="F:phosphorelay sensor kinase activity"/>
    <property type="evidence" value="ECO:0007669"/>
    <property type="project" value="InterPro"/>
</dbReference>
<dbReference type="GO" id="GO:0005524">
    <property type="term" value="F:ATP binding"/>
    <property type="evidence" value="ECO:0007669"/>
    <property type="project" value="UniProtKB-KW"/>
</dbReference>
<dbReference type="SUPFAM" id="SSF47226">
    <property type="entry name" value="Histidine-containing phosphotransfer domain, HPT domain"/>
    <property type="match status" value="1"/>
</dbReference>
<comment type="catalytic activity">
    <reaction evidence="1">
        <text>ATP + protein L-histidine = ADP + protein N-phospho-L-histidine.</text>
        <dbReference type="EC" id="2.7.13.3"/>
    </reaction>
</comment>
<comment type="subcellular location">
    <subcellularLocation>
        <location evidence="2">Cytoplasm</location>
    </subcellularLocation>
</comment>
<dbReference type="InterPro" id="IPR004358">
    <property type="entry name" value="Sig_transdc_His_kin-like_C"/>
</dbReference>
<evidence type="ECO:0000313" key="15">
    <source>
        <dbReference type="Proteomes" id="UP000190951"/>
    </source>
</evidence>
<dbReference type="InterPro" id="IPR036061">
    <property type="entry name" value="CheW-like_dom_sf"/>
</dbReference>
<dbReference type="Pfam" id="PF01627">
    <property type="entry name" value="Hpt"/>
    <property type="match status" value="1"/>
</dbReference>
<keyword evidence="7" id="KW-0597">Phosphoprotein</keyword>
<sequence>MSQEFLNDSMLETYMIETSEMIDELENIILQNEQERCYKEEVINKIFRIVHTIKGSSAMMNFNSIAELSHSLEDIFYFIREEKSQNVRCSNISDLILDNVDFMKRELEKIRNKKEADGDPSEIITNNKKFFDSLKGQDFYKGVIFFQKDCGMENIRAYTAVENLKNISTELYYFPENLIEDDDTCNVIKQCGLKIFLKSDKGEEEVNKVFESTVLLDKFELCCVTENEYRSNTNKVKIEEVQKVPVKEEKKENVMSNVPSVINVNVNKVDTLMDLLGELVITEAMVIQNPDLKGLDIANFNKAAVQLHKVIKELQDTVMDIRMVPLVNVFAKMKRIVRDMSKKLDKDVELKLIGEETEVDKNIIEHIADPLMHLVRNSIDHGIEDKDVRIKYGKSEKGLVVLEAKNLGSDVVIKIMDDGGGLDKNKILDKARQKGLIGENENISDEKIYSLILEPGFSTNSEITEFSGRGVGMDVVSKNISDMGGKINVSSSEGKGTTITLKIPLTLAIIDGVNVKVGKSYYTIPTLDIKEFFKPDSSKILLNMDSNEMIRIRGNCYPIVRIHEVYKVKTAVKDISSGVLIMVEKNNKMTCIFADEIVGQQQVVIKALPKYIKDKNNVKGLSGCTLLGDGNISLILDIGEFINSYLNKK</sequence>
<dbReference type="SUPFAM" id="SSF47384">
    <property type="entry name" value="Homodimeric domain of signal transducing histidine kinase"/>
    <property type="match status" value="1"/>
</dbReference>
<dbReference type="SMART" id="SM00073">
    <property type="entry name" value="HPT"/>
    <property type="match status" value="1"/>
</dbReference>
<dbReference type="Proteomes" id="UP000190951">
    <property type="component" value="Chromosome"/>
</dbReference>
<evidence type="ECO:0000256" key="11">
    <source>
        <dbReference type="ARBA" id="ARBA00022840"/>
    </source>
</evidence>
<evidence type="ECO:0000256" key="4">
    <source>
        <dbReference type="ARBA" id="ARBA00021495"/>
    </source>
</evidence>
<dbReference type="Pfam" id="PF07194">
    <property type="entry name" value="P2"/>
    <property type="match status" value="1"/>
</dbReference>
<dbReference type="CDD" id="cd00088">
    <property type="entry name" value="HPT"/>
    <property type="match status" value="1"/>
</dbReference>
<dbReference type="AlphaFoldDB" id="A0A1S8MBL7"/>
<dbReference type="InterPro" id="IPR004105">
    <property type="entry name" value="CheA-like_dim"/>
</dbReference>
<dbReference type="Gene3D" id="2.30.30.40">
    <property type="entry name" value="SH3 Domains"/>
    <property type="match status" value="1"/>
</dbReference>
<dbReference type="SMART" id="SM01231">
    <property type="entry name" value="H-kinase_dim"/>
    <property type="match status" value="1"/>
</dbReference>
<evidence type="ECO:0000313" key="14">
    <source>
        <dbReference type="EMBL" id="URZ09635.1"/>
    </source>
</evidence>
<dbReference type="SMART" id="SM00260">
    <property type="entry name" value="CheW"/>
    <property type="match status" value="1"/>
</dbReference>
<evidence type="ECO:0000256" key="1">
    <source>
        <dbReference type="ARBA" id="ARBA00000085"/>
    </source>
</evidence>
<dbReference type="GO" id="GO:0006935">
    <property type="term" value="P:chemotaxis"/>
    <property type="evidence" value="ECO:0007669"/>
    <property type="project" value="UniProtKB-KW"/>
</dbReference>
<dbReference type="PRINTS" id="PR00344">
    <property type="entry name" value="BCTRLSENSOR"/>
</dbReference>
<dbReference type="InterPro" id="IPR035891">
    <property type="entry name" value="CheY-binding_CheA"/>
</dbReference>
<dbReference type="PANTHER" id="PTHR43395:SF10">
    <property type="entry name" value="CHEMOTAXIS PROTEIN CHEA"/>
    <property type="match status" value="1"/>
</dbReference>
<dbReference type="RefSeq" id="WP_077833254.1">
    <property type="nucleotide sequence ID" value="NZ_CP096983.1"/>
</dbReference>
<dbReference type="PROSITE" id="PS50851">
    <property type="entry name" value="CHEW"/>
    <property type="match status" value="1"/>
</dbReference>
<dbReference type="InterPro" id="IPR003594">
    <property type="entry name" value="HATPase_dom"/>
</dbReference>
<name>A0A1S8MBL7_9CLOT</name>
<organism evidence="14 15">
    <name type="scientific">Clostridium felsineum</name>
    <dbReference type="NCBI Taxonomy" id="36839"/>
    <lineage>
        <taxon>Bacteria</taxon>
        <taxon>Bacillati</taxon>
        <taxon>Bacillota</taxon>
        <taxon>Clostridia</taxon>
        <taxon>Eubacteriales</taxon>
        <taxon>Clostridiaceae</taxon>
        <taxon>Clostridium</taxon>
    </lineage>
</organism>
<dbReference type="FunFam" id="3.30.565.10:FF:000016">
    <property type="entry name" value="Chemotaxis protein CheA, putative"/>
    <property type="match status" value="1"/>
</dbReference>
<dbReference type="InterPro" id="IPR010808">
    <property type="entry name" value="CheA_P2-bd"/>
</dbReference>
<gene>
    <name evidence="14" type="primary">cheA_1</name>
    <name evidence="14" type="ORF">CROST_003160</name>
</gene>
<protein>
    <recommendedName>
        <fullName evidence="4">Chemotaxis protein CheA</fullName>
        <ecNumber evidence="3">2.7.13.3</ecNumber>
    </recommendedName>
</protein>
<accession>A0A1S8MBL7</accession>
<dbReference type="InterPro" id="IPR036890">
    <property type="entry name" value="HATPase_C_sf"/>
</dbReference>
<dbReference type="InterPro" id="IPR037006">
    <property type="entry name" value="CheA-like_homodim_sf"/>
</dbReference>
<dbReference type="InterPro" id="IPR051315">
    <property type="entry name" value="Bact_Chemotaxis_CheA"/>
</dbReference>
<dbReference type="InterPro" id="IPR008207">
    <property type="entry name" value="Sig_transdc_His_kin_Hpt_dom"/>
</dbReference>
<dbReference type="InterPro" id="IPR036097">
    <property type="entry name" value="HisK_dim/P_sf"/>
</dbReference>
<keyword evidence="11" id="KW-0067">ATP-binding</keyword>
<evidence type="ECO:0000256" key="10">
    <source>
        <dbReference type="ARBA" id="ARBA00022777"/>
    </source>
</evidence>
<dbReference type="EMBL" id="CP096983">
    <property type="protein sequence ID" value="URZ09635.1"/>
    <property type="molecule type" value="Genomic_DNA"/>
</dbReference>
<evidence type="ECO:0000256" key="3">
    <source>
        <dbReference type="ARBA" id="ARBA00012438"/>
    </source>
</evidence>
<keyword evidence="6" id="KW-0145">Chemotaxis</keyword>
<dbReference type="Gene3D" id="1.20.120.160">
    <property type="entry name" value="HPT domain"/>
    <property type="match status" value="1"/>
</dbReference>
<dbReference type="Gene3D" id="1.10.287.560">
    <property type="entry name" value="Histidine kinase CheA-like, homodimeric domain"/>
    <property type="match status" value="1"/>
</dbReference>
<reference evidence="14 15" key="1">
    <citation type="submission" date="2022-04" db="EMBL/GenBank/DDBJ databases">
        <title>Genome sequence of C. roseum typestrain.</title>
        <authorList>
            <person name="Poehlein A."/>
            <person name="Schoch T."/>
            <person name="Duerre P."/>
            <person name="Daniel R."/>
        </authorList>
    </citation>
    <scope>NUCLEOTIDE SEQUENCE [LARGE SCALE GENOMIC DNA]</scope>
    <source>
        <strain evidence="14 15">DSM 7320</strain>
    </source>
</reference>
<dbReference type="Pfam" id="PF02895">
    <property type="entry name" value="H-kinase_dim"/>
    <property type="match status" value="1"/>
</dbReference>
<evidence type="ECO:0000256" key="2">
    <source>
        <dbReference type="ARBA" id="ARBA00004496"/>
    </source>
</evidence>
<evidence type="ECO:0000256" key="6">
    <source>
        <dbReference type="ARBA" id="ARBA00022500"/>
    </source>
</evidence>
<dbReference type="CDD" id="cd16916">
    <property type="entry name" value="HATPase_CheA-like"/>
    <property type="match status" value="1"/>
</dbReference>
<dbReference type="SMART" id="SM00387">
    <property type="entry name" value="HATPase_c"/>
    <property type="match status" value="1"/>
</dbReference>
<evidence type="ECO:0000256" key="5">
    <source>
        <dbReference type="ARBA" id="ARBA00022490"/>
    </source>
</evidence>
<dbReference type="SUPFAM" id="SSF50341">
    <property type="entry name" value="CheW-like"/>
    <property type="match status" value="1"/>
</dbReference>
<dbReference type="InterPro" id="IPR002545">
    <property type="entry name" value="CheW-lke_dom"/>
</dbReference>
<dbReference type="EC" id="2.7.13.3" evidence="3"/>
<keyword evidence="8 14" id="KW-0808">Transferase</keyword>
<evidence type="ECO:0000256" key="13">
    <source>
        <dbReference type="ARBA" id="ARBA00035100"/>
    </source>
</evidence>
<dbReference type="SUPFAM" id="SSF55874">
    <property type="entry name" value="ATPase domain of HSP90 chaperone/DNA topoisomerase II/histidine kinase"/>
    <property type="match status" value="1"/>
</dbReference>
<keyword evidence="12" id="KW-0902">Two-component regulatory system</keyword>
<dbReference type="SUPFAM" id="SSF55052">
    <property type="entry name" value="CheY-binding domain of CheA"/>
    <property type="match status" value="1"/>
</dbReference>
<dbReference type="PROSITE" id="PS50109">
    <property type="entry name" value="HIS_KIN"/>
    <property type="match status" value="1"/>
</dbReference>
<dbReference type="Pfam" id="PF01584">
    <property type="entry name" value="CheW"/>
    <property type="match status" value="1"/>
</dbReference>
<proteinExistence type="predicted"/>
<dbReference type="Pfam" id="PF02518">
    <property type="entry name" value="HATPase_c"/>
    <property type="match status" value="1"/>
</dbReference>
<keyword evidence="10" id="KW-0418">Kinase</keyword>
<evidence type="ECO:0000256" key="8">
    <source>
        <dbReference type="ARBA" id="ARBA00022679"/>
    </source>
</evidence>
<dbReference type="STRING" id="84029.CROST_27160"/>